<keyword evidence="4" id="KW-0963">Cytoplasm</keyword>
<reference evidence="11 12" key="1">
    <citation type="submission" date="2015-09" db="EMBL/GenBank/DDBJ databases">
        <title>Atta colombica WGS genome.</title>
        <authorList>
            <person name="Nygaard S."/>
            <person name="Hu H."/>
            <person name="Boomsma J."/>
            <person name="Zhang G."/>
        </authorList>
    </citation>
    <scope>NUCLEOTIDE SEQUENCE [LARGE SCALE GENOMIC DNA]</scope>
    <source>
        <strain evidence="11">Treedump-2</strain>
        <tissue evidence="11">Whole body</tissue>
    </source>
</reference>
<evidence type="ECO:0000256" key="3">
    <source>
        <dbReference type="ARBA" id="ARBA00005560"/>
    </source>
</evidence>
<dbReference type="PANTHER" id="PTHR10126">
    <property type="entry name" value="TATA-BOX BINDING PROTEIN"/>
    <property type="match status" value="1"/>
</dbReference>
<dbReference type="CDD" id="cd04517">
    <property type="entry name" value="TLF"/>
    <property type="match status" value="1"/>
</dbReference>
<sequence length="382" mass="43929">MDNEWENMLNWESEISYSMYDITNNQKNEMNYNMHNKSDDGNSKMNYYTNNSTVNFWDFSNYGINYNINHNNENLPLVHNIMATAIQENGMKPLTNKSLNHVNDVNLDNANSCTEEKDNRLFDGQLQPYVDHAEKPHEEILEEPHEEPPELDIVINNVVCSFSVRCHLNLREIALNGSNVEYRRENGMITMKLRRPYTTASIWSSGKVTCTGATSEVQAKIAARRFARSLQKLGFKVRFNNYRVVNVLGTCCMPFAIKITSFSVHHKENADYEPELHPGVTYKLKEPKATLKIFSTGSVTVTAPNVAAVQAAIEHIYPLVYEFRKERTPEDELAFTTKKRKLGLNKRKRDEFLEDEPDLSYESMISDAEDALNEVETDGSWD</sequence>
<comment type="subcellular location">
    <subcellularLocation>
        <location evidence="2">Cytoplasm</location>
    </subcellularLocation>
    <subcellularLocation>
        <location evidence="1">Nucleus</location>
    </subcellularLocation>
</comment>
<keyword evidence="12" id="KW-1185">Reference proteome</keyword>
<evidence type="ECO:0000256" key="4">
    <source>
        <dbReference type="ARBA" id="ARBA00022490"/>
    </source>
</evidence>
<protein>
    <recommendedName>
        <fullName evidence="9">TATA box-binding protein-like 1</fullName>
    </recommendedName>
    <alternativeName>
        <fullName evidence="10">TBP-like factor</fullName>
    </alternativeName>
</protein>
<evidence type="ECO:0000313" key="11">
    <source>
        <dbReference type="EMBL" id="KYM93163.1"/>
    </source>
</evidence>
<evidence type="ECO:0000256" key="1">
    <source>
        <dbReference type="ARBA" id="ARBA00004123"/>
    </source>
</evidence>
<accession>A0A195BZ19</accession>
<dbReference type="InterPro" id="IPR015445">
    <property type="entry name" value="TBP-like"/>
</dbReference>
<evidence type="ECO:0000256" key="2">
    <source>
        <dbReference type="ARBA" id="ARBA00004496"/>
    </source>
</evidence>
<dbReference type="GO" id="GO:0005634">
    <property type="term" value="C:nucleus"/>
    <property type="evidence" value="ECO:0007669"/>
    <property type="project" value="UniProtKB-SubCell"/>
</dbReference>
<dbReference type="AlphaFoldDB" id="A0A195BZ19"/>
<name>A0A195BZ19_9HYME</name>
<proteinExistence type="inferred from homology"/>
<dbReference type="InterPro" id="IPR000814">
    <property type="entry name" value="TBP"/>
</dbReference>
<evidence type="ECO:0000256" key="5">
    <source>
        <dbReference type="ARBA" id="ARBA00023015"/>
    </source>
</evidence>
<evidence type="ECO:0000313" key="12">
    <source>
        <dbReference type="Proteomes" id="UP000078540"/>
    </source>
</evidence>
<dbReference type="PRINTS" id="PR00686">
    <property type="entry name" value="TIFACTORIID"/>
</dbReference>
<keyword evidence="5" id="KW-0805">Transcription regulation</keyword>
<evidence type="ECO:0000256" key="8">
    <source>
        <dbReference type="ARBA" id="ARBA00023242"/>
    </source>
</evidence>
<evidence type="ECO:0000256" key="7">
    <source>
        <dbReference type="ARBA" id="ARBA00023163"/>
    </source>
</evidence>
<dbReference type="Pfam" id="PF00352">
    <property type="entry name" value="TBP"/>
    <property type="match status" value="2"/>
</dbReference>
<dbReference type="EMBL" id="KQ976394">
    <property type="protein sequence ID" value="KYM93163.1"/>
    <property type="molecule type" value="Genomic_DNA"/>
</dbReference>
<dbReference type="Proteomes" id="UP000078540">
    <property type="component" value="Unassembled WGS sequence"/>
</dbReference>
<dbReference type="FunFam" id="3.30.310.10:FF:000009">
    <property type="entry name" value="TatA box-binding protein-like protein 1"/>
    <property type="match status" value="1"/>
</dbReference>
<keyword evidence="8" id="KW-0539">Nucleus</keyword>
<keyword evidence="7" id="KW-0804">Transcription</keyword>
<dbReference type="STRING" id="520822.A0A195BZ19"/>
<organism evidence="11 12">
    <name type="scientific">Atta colombica</name>
    <dbReference type="NCBI Taxonomy" id="520822"/>
    <lineage>
        <taxon>Eukaryota</taxon>
        <taxon>Metazoa</taxon>
        <taxon>Ecdysozoa</taxon>
        <taxon>Arthropoda</taxon>
        <taxon>Hexapoda</taxon>
        <taxon>Insecta</taxon>
        <taxon>Pterygota</taxon>
        <taxon>Neoptera</taxon>
        <taxon>Endopterygota</taxon>
        <taxon>Hymenoptera</taxon>
        <taxon>Apocrita</taxon>
        <taxon>Aculeata</taxon>
        <taxon>Formicoidea</taxon>
        <taxon>Formicidae</taxon>
        <taxon>Myrmicinae</taxon>
        <taxon>Atta</taxon>
    </lineage>
</organism>
<dbReference type="SUPFAM" id="SSF55945">
    <property type="entry name" value="TATA-box binding protein-like"/>
    <property type="match status" value="2"/>
</dbReference>
<comment type="similarity">
    <text evidence="3">Belongs to the TBP family.</text>
</comment>
<evidence type="ECO:0000256" key="6">
    <source>
        <dbReference type="ARBA" id="ARBA00023125"/>
    </source>
</evidence>
<dbReference type="InterPro" id="IPR012295">
    <property type="entry name" value="TBP_dom_sf"/>
</dbReference>
<dbReference type="Gene3D" id="3.30.310.10">
    <property type="entry name" value="TATA-Binding Protein"/>
    <property type="match status" value="2"/>
</dbReference>
<dbReference type="GO" id="GO:0003677">
    <property type="term" value="F:DNA binding"/>
    <property type="evidence" value="ECO:0007669"/>
    <property type="project" value="UniProtKB-KW"/>
</dbReference>
<dbReference type="GO" id="GO:0005737">
    <property type="term" value="C:cytoplasm"/>
    <property type="evidence" value="ECO:0007669"/>
    <property type="project" value="UniProtKB-SubCell"/>
</dbReference>
<evidence type="ECO:0000256" key="9">
    <source>
        <dbReference type="ARBA" id="ARBA00023474"/>
    </source>
</evidence>
<gene>
    <name evidence="11" type="ORF">ALC53_00098</name>
</gene>
<evidence type="ECO:0000256" key="10">
    <source>
        <dbReference type="ARBA" id="ARBA00033173"/>
    </source>
</evidence>
<dbReference type="FunFam" id="3.30.310.10:FF:000005">
    <property type="entry name" value="TATA box-binding protein-like 1"/>
    <property type="match status" value="1"/>
</dbReference>
<dbReference type="GO" id="GO:0006352">
    <property type="term" value="P:DNA-templated transcription initiation"/>
    <property type="evidence" value="ECO:0007669"/>
    <property type="project" value="InterPro"/>
</dbReference>
<keyword evidence="6" id="KW-0238">DNA-binding</keyword>